<dbReference type="RefSeq" id="WP_022936466.1">
    <property type="nucleotide sequence ID" value="NZ_CABKRQ010000001.1"/>
</dbReference>
<dbReference type="Proteomes" id="UP000247612">
    <property type="component" value="Unassembled WGS sequence"/>
</dbReference>
<evidence type="ECO:0000313" key="2">
    <source>
        <dbReference type="Proteomes" id="UP000247612"/>
    </source>
</evidence>
<organism evidence="1 2">
    <name type="scientific">Dielma fastidiosa</name>
    <dbReference type="NCBI Taxonomy" id="1034346"/>
    <lineage>
        <taxon>Bacteria</taxon>
        <taxon>Bacillati</taxon>
        <taxon>Bacillota</taxon>
        <taxon>Erysipelotrichia</taxon>
        <taxon>Erysipelotrichales</taxon>
        <taxon>Erysipelotrichaceae</taxon>
        <taxon>Dielma</taxon>
    </lineage>
</organism>
<keyword evidence="1" id="KW-0378">Hydrolase</keyword>
<dbReference type="Pfam" id="PF00702">
    <property type="entry name" value="Hydrolase"/>
    <property type="match status" value="1"/>
</dbReference>
<gene>
    <name evidence="1" type="ORF">DES51_101160</name>
</gene>
<dbReference type="InterPro" id="IPR050155">
    <property type="entry name" value="HAD-like_hydrolase_sf"/>
</dbReference>
<dbReference type="GO" id="GO:0006281">
    <property type="term" value="P:DNA repair"/>
    <property type="evidence" value="ECO:0007669"/>
    <property type="project" value="TreeGrafter"/>
</dbReference>
<dbReference type="GO" id="GO:0008967">
    <property type="term" value="F:phosphoglycolate phosphatase activity"/>
    <property type="evidence" value="ECO:0007669"/>
    <property type="project" value="TreeGrafter"/>
</dbReference>
<dbReference type="Gene3D" id="1.10.150.520">
    <property type="match status" value="1"/>
</dbReference>
<dbReference type="SUPFAM" id="SSF56784">
    <property type="entry name" value="HAD-like"/>
    <property type="match status" value="1"/>
</dbReference>
<reference evidence="1 2" key="1">
    <citation type="submission" date="2018-05" db="EMBL/GenBank/DDBJ databases">
        <title>Genomic Encyclopedia of Type Strains, Phase IV (KMG-IV): sequencing the most valuable type-strain genomes for metagenomic binning, comparative biology and taxonomic classification.</title>
        <authorList>
            <person name="Goeker M."/>
        </authorList>
    </citation>
    <scope>NUCLEOTIDE SEQUENCE [LARGE SCALE GENOMIC DNA]</scope>
    <source>
        <strain evidence="1 2">JC118</strain>
    </source>
</reference>
<comment type="caution">
    <text evidence="1">The sequence shown here is derived from an EMBL/GenBank/DDBJ whole genome shotgun (WGS) entry which is preliminary data.</text>
</comment>
<dbReference type="InterPro" id="IPR036412">
    <property type="entry name" value="HAD-like_sf"/>
</dbReference>
<keyword evidence="2" id="KW-1185">Reference proteome</keyword>
<dbReference type="Gene3D" id="3.40.50.1000">
    <property type="entry name" value="HAD superfamily/HAD-like"/>
    <property type="match status" value="1"/>
</dbReference>
<name>A0A318KUK3_9FIRM</name>
<protein>
    <submittedName>
        <fullName evidence="1">Phosphoglycolate phosphatase-like HAD superfamily hydrolase</fullName>
    </submittedName>
</protein>
<dbReference type="PANTHER" id="PTHR43434">
    <property type="entry name" value="PHOSPHOGLYCOLATE PHOSPHATASE"/>
    <property type="match status" value="1"/>
</dbReference>
<proteinExistence type="predicted"/>
<dbReference type="EMBL" id="QJKH01000001">
    <property type="protein sequence ID" value="PXX81551.1"/>
    <property type="molecule type" value="Genomic_DNA"/>
</dbReference>
<dbReference type="PANTHER" id="PTHR43434:SF1">
    <property type="entry name" value="PHOSPHOGLYCOLATE PHOSPHATASE"/>
    <property type="match status" value="1"/>
</dbReference>
<dbReference type="SFLD" id="SFLDG01129">
    <property type="entry name" value="C1.5:_HAD__Beta-PGM__Phosphata"/>
    <property type="match status" value="1"/>
</dbReference>
<dbReference type="STRING" id="1034346.GCA_000313565_00159"/>
<dbReference type="SFLD" id="SFLDS00003">
    <property type="entry name" value="Haloacid_Dehalogenase"/>
    <property type="match status" value="1"/>
</dbReference>
<accession>A0A318KUK3</accession>
<dbReference type="AlphaFoldDB" id="A0A318KUK3"/>
<evidence type="ECO:0000313" key="1">
    <source>
        <dbReference type="EMBL" id="PXX81551.1"/>
    </source>
</evidence>
<sequence>MKTVLFDLDGTLLHMDIDEFVKAYFKLLGKTFGQKGYDVERVMKGLGAGLEAMIKNNGSATNEEVFWHVFTQYSNYQLADVEEDFLSFYTHEFENCASLAAKIPLADAMVKKCKTLGYQVILATNPLFPRIATQQRIRWAGCDPEDFEWITTYENSSFSKPNPAYFKEIMDRFQLQAEDCIMIGNDLDEDGVIETLGVPCYLTTDCLINKHGKEIKVKWQGSFEELYNQIN</sequence>
<dbReference type="InterPro" id="IPR023214">
    <property type="entry name" value="HAD_sf"/>
</dbReference>